<dbReference type="AlphaFoldDB" id="A0A8J3PS31"/>
<evidence type="ECO:0000313" key="1">
    <source>
        <dbReference type="EMBL" id="GIG78543.1"/>
    </source>
</evidence>
<proteinExistence type="predicted"/>
<name>A0A8J3PS31_9ACTN</name>
<evidence type="ECO:0000313" key="2">
    <source>
        <dbReference type="Proteomes" id="UP000630097"/>
    </source>
</evidence>
<dbReference type="Proteomes" id="UP000630097">
    <property type="component" value="Unassembled WGS sequence"/>
</dbReference>
<keyword evidence="2" id="KW-1185">Reference proteome</keyword>
<sequence length="101" mass="11349">MAAMARLEHLGATRFKAGLDDAFALVAGRFRRREVRLRARACIEGLLSGLERKNGWSLAEYAGEHTPDGMQRLFNAAKWDVDGVRGNPLKPWRRFYAAMAS</sequence>
<organism evidence="1 2">
    <name type="scientific">Planotetraspora kaengkrachanensis</name>
    <dbReference type="NCBI Taxonomy" id="575193"/>
    <lineage>
        <taxon>Bacteria</taxon>
        <taxon>Bacillati</taxon>
        <taxon>Actinomycetota</taxon>
        <taxon>Actinomycetes</taxon>
        <taxon>Streptosporangiales</taxon>
        <taxon>Streptosporangiaceae</taxon>
        <taxon>Planotetraspora</taxon>
    </lineage>
</organism>
<protein>
    <submittedName>
        <fullName evidence="1">Uncharacterized protein</fullName>
    </submittedName>
</protein>
<comment type="caution">
    <text evidence="1">The sequence shown here is derived from an EMBL/GenBank/DDBJ whole genome shotgun (WGS) entry which is preliminary data.</text>
</comment>
<dbReference type="EMBL" id="BONV01000004">
    <property type="protein sequence ID" value="GIG78543.1"/>
    <property type="molecule type" value="Genomic_DNA"/>
</dbReference>
<reference evidence="1 2" key="1">
    <citation type="submission" date="2021-01" db="EMBL/GenBank/DDBJ databases">
        <title>Whole genome shotgun sequence of Planotetraspora kaengkrachanensis NBRC 104272.</title>
        <authorList>
            <person name="Komaki H."/>
            <person name="Tamura T."/>
        </authorList>
    </citation>
    <scope>NUCLEOTIDE SEQUENCE [LARGE SCALE GENOMIC DNA]</scope>
    <source>
        <strain evidence="1 2">NBRC 104272</strain>
    </source>
</reference>
<accession>A0A8J3PS31</accession>
<gene>
    <name evidence="1" type="ORF">Pka01_16700</name>
</gene>